<feature type="DNA-binding region" description="H-T-H motif" evidence="4">
    <location>
        <begin position="27"/>
        <end position="46"/>
    </location>
</feature>
<keyword evidence="3" id="KW-0804">Transcription</keyword>
<dbReference type="PRINTS" id="PR00455">
    <property type="entry name" value="HTHTETR"/>
</dbReference>
<dbReference type="PANTHER" id="PTHR30055:SF234">
    <property type="entry name" value="HTH-TYPE TRANSCRIPTIONAL REGULATOR BETI"/>
    <property type="match status" value="1"/>
</dbReference>
<protein>
    <submittedName>
        <fullName evidence="6">TetR family transcriptional regulator</fullName>
    </submittedName>
</protein>
<comment type="caution">
    <text evidence="6">The sequence shown here is derived from an EMBL/GenBank/DDBJ whole genome shotgun (WGS) entry which is preliminary data.</text>
</comment>
<evidence type="ECO:0000256" key="4">
    <source>
        <dbReference type="PROSITE-ProRule" id="PRU00335"/>
    </source>
</evidence>
<dbReference type="Proteomes" id="UP000320011">
    <property type="component" value="Unassembled WGS sequence"/>
</dbReference>
<keyword evidence="7" id="KW-1185">Reference proteome</keyword>
<dbReference type="Gene3D" id="1.10.357.10">
    <property type="entry name" value="Tetracycline Repressor, domain 2"/>
    <property type="match status" value="1"/>
</dbReference>
<organism evidence="6 7">
    <name type="scientific">Amycolatopsis rhizosphaerae</name>
    <dbReference type="NCBI Taxonomy" id="2053003"/>
    <lineage>
        <taxon>Bacteria</taxon>
        <taxon>Bacillati</taxon>
        <taxon>Actinomycetota</taxon>
        <taxon>Actinomycetes</taxon>
        <taxon>Pseudonocardiales</taxon>
        <taxon>Pseudonocardiaceae</taxon>
        <taxon>Amycolatopsis</taxon>
    </lineage>
</organism>
<dbReference type="GO" id="GO:0003700">
    <property type="term" value="F:DNA-binding transcription factor activity"/>
    <property type="evidence" value="ECO:0007669"/>
    <property type="project" value="TreeGrafter"/>
</dbReference>
<proteinExistence type="predicted"/>
<dbReference type="OrthoDB" id="155497at2"/>
<reference evidence="6 7" key="1">
    <citation type="submission" date="2019-07" db="EMBL/GenBank/DDBJ databases">
        <authorList>
            <person name="Duangmal K."/>
            <person name="Teo W.F.A."/>
        </authorList>
    </citation>
    <scope>NUCLEOTIDE SEQUENCE [LARGE SCALE GENOMIC DNA]</scope>
    <source>
        <strain evidence="6 7">TBRC 6029</strain>
    </source>
</reference>
<keyword evidence="2 4" id="KW-0238">DNA-binding</keyword>
<dbReference type="Pfam" id="PF00440">
    <property type="entry name" value="TetR_N"/>
    <property type="match status" value="1"/>
</dbReference>
<dbReference type="EMBL" id="VJWX01000413">
    <property type="protein sequence ID" value="TVT30499.1"/>
    <property type="molecule type" value="Genomic_DNA"/>
</dbReference>
<evidence type="ECO:0000313" key="6">
    <source>
        <dbReference type="EMBL" id="TVT30499.1"/>
    </source>
</evidence>
<reference evidence="6 7" key="2">
    <citation type="submission" date="2019-08" db="EMBL/GenBank/DDBJ databases">
        <title>Amycolatopsis acidicola sp. nov., isolated from peat swamp forest soil.</title>
        <authorList>
            <person name="Srisuk N."/>
        </authorList>
    </citation>
    <scope>NUCLEOTIDE SEQUENCE [LARGE SCALE GENOMIC DNA]</scope>
    <source>
        <strain evidence="6 7">TBRC 6029</strain>
    </source>
</reference>
<dbReference type="AlphaFoldDB" id="A0A558B1V6"/>
<evidence type="ECO:0000313" key="7">
    <source>
        <dbReference type="Proteomes" id="UP000320011"/>
    </source>
</evidence>
<dbReference type="Gene3D" id="1.10.10.60">
    <property type="entry name" value="Homeodomain-like"/>
    <property type="match status" value="1"/>
</dbReference>
<dbReference type="InterPro" id="IPR001647">
    <property type="entry name" value="HTH_TetR"/>
</dbReference>
<name>A0A558B1V6_9PSEU</name>
<dbReference type="PANTHER" id="PTHR30055">
    <property type="entry name" value="HTH-TYPE TRANSCRIPTIONAL REGULATOR RUTR"/>
    <property type="match status" value="1"/>
</dbReference>
<sequence length="189" mass="20956">MKKQRTRQAISDVATRLFVERGFDEVTIAQIAQAAGVAKMTVTNYFPRKEDLVFDVHEEFAGFLAGAMSGEEPVLAAARRAYFEALSRRDALIGFSSADFARMIRTSPPLLARLRELHEEREVALAAALAESYDEMTARIVAAQLTGVYRLLFEEVQWRAAEGQRPETIARAAGKYARRAFDVLAAGLA</sequence>
<dbReference type="SUPFAM" id="SSF46689">
    <property type="entry name" value="Homeodomain-like"/>
    <property type="match status" value="1"/>
</dbReference>
<evidence type="ECO:0000259" key="5">
    <source>
        <dbReference type="PROSITE" id="PS50977"/>
    </source>
</evidence>
<evidence type="ECO:0000256" key="3">
    <source>
        <dbReference type="ARBA" id="ARBA00023163"/>
    </source>
</evidence>
<accession>A0A558B1V6</accession>
<dbReference type="InterPro" id="IPR050109">
    <property type="entry name" value="HTH-type_TetR-like_transc_reg"/>
</dbReference>
<dbReference type="PROSITE" id="PS50977">
    <property type="entry name" value="HTH_TETR_2"/>
    <property type="match status" value="1"/>
</dbReference>
<keyword evidence="1" id="KW-0805">Transcription regulation</keyword>
<evidence type="ECO:0000256" key="1">
    <source>
        <dbReference type="ARBA" id="ARBA00023015"/>
    </source>
</evidence>
<evidence type="ECO:0000256" key="2">
    <source>
        <dbReference type="ARBA" id="ARBA00023125"/>
    </source>
</evidence>
<dbReference type="GO" id="GO:0000976">
    <property type="term" value="F:transcription cis-regulatory region binding"/>
    <property type="evidence" value="ECO:0007669"/>
    <property type="project" value="TreeGrafter"/>
</dbReference>
<gene>
    <name evidence="6" type="ORF">FNH05_29100</name>
</gene>
<feature type="domain" description="HTH tetR-type" evidence="5">
    <location>
        <begin position="4"/>
        <end position="64"/>
    </location>
</feature>
<dbReference type="InterPro" id="IPR009057">
    <property type="entry name" value="Homeodomain-like_sf"/>
</dbReference>